<comment type="caution">
    <text evidence="2">The sequence shown here is derived from an EMBL/GenBank/DDBJ whole genome shotgun (WGS) entry which is preliminary data.</text>
</comment>
<dbReference type="EMBL" id="JXTI01000209">
    <property type="protein sequence ID" value="KWX11320.1"/>
    <property type="molecule type" value="Genomic_DNA"/>
</dbReference>
<evidence type="ECO:0000313" key="3">
    <source>
        <dbReference type="Proteomes" id="UP000070089"/>
    </source>
</evidence>
<accession>A0A132NML0</accession>
<sequence>MVIILFLLVLLYGCNDPVVSTIPPGHGMGVRFSERGLEKFCQKGYAIVPDIIAQMRPFEIKEISLGGFKIALSNVRVRTVKLTTMKMFLYENGRIKMEARDGLMQLSMRVKASMNSLSGTADAVFSLQDFGADLSARIGGDPDCPFHFGLFEFANQVYIGKLDLDAIGLDAIGNVVATLFQTMIPSLESLLRTTILQSMLDTILQSIRDIMLGMPTMSRKGEYRTDQRYINGINIIDRKIVADLDGYSYICYPGTDTPASERYPVNISSPPPKAVYSTKDYEIYFDREAINSYLYTWQSYRNTYSLSGLSVKYKDIRAAKIPGLAKALVEAGFLTSETDIGSGVTLSLSAQLTKPPHIPWLGAAGLPVHFDGIFYITAQKNSENKAMLKLEGTALILGRFALSSYYAGFNSDRAYGYIILEDPTSLTTAKLETSYTELNSDELVKYMISACYIPEANRLLSDPGIVLINGNFVNYTTAVPIYFSTEDRVLFTADIVRNPYFP</sequence>
<gene>
    <name evidence="2" type="ORF">QR46_4719</name>
</gene>
<dbReference type="SUPFAM" id="SSF55394">
    <property type="entry name" value="Bactericidal permeability-increasing protein, BPI"/>
    <property type="match status" value="1"/>
</dbReference>
<reference evidence="2 3" key="1">
    <citation type="journal article" date="2015" name="Mol. Biochem. Parasitol.">
        <title>Identification of polymorphic genes for use in assemblage B genotyping assays through comparative genomics of multiple assemblage B Giardia duodenalis isolates.</title>
        <authorList>
            <person name="Wielinga C."/>
            <person name="Thompson R.C."/>
            <person name="Monis P."/>
            <person name="Ryan U."/>
        </authorList>
    </citation>
    <scope>NUCLEOTIDE SEQUENCE [LARGE SCALE GENOMIC DNA]</scope>
    <source>
        <strain evidence="2 3">BAH15c1</strain>
    </source>
</reference>
<keyword evidence="1" id="KW-0732">Signal</keyword>
<protein>
    <recommendedName>
        <fullName evidence="4">Lipid-binding serum glycoprotein C-terminal domain-containing protein</fullName>
    </recommendedName>
</protein>
<evidence type="ECO:0000256" key="1">
    <source>
        <dbReference type="SAM" id="SignalP"/>
    </source>
</evidence>
<dbReference type="InterPro" id="IPR017943">
    <property type="entry name" value="Bactericidal_perm-incr_a/b_dom"/>
</dbReference>
<organism evidence="2 3">
    <name type="scientific">Giardia duodenalis assemblage B</name>
    <dbReference type="NCBI Taxonomy" id="1394984"/>
    <lineage>
        <taxon>Eukaryota</taxon>
        <taxon>Metamonada</taxon>
        <taxon>Diplomonadida</taxon>
        <taxon>Hexamitidae</taxon>
        <taxon>Giardiinae</taxon>
        <taxon>Giardia</taxon>
    </lineage>
</organism>
<feature type="chain" id="PRO_5007799947" description="Lipid-binding serum glycoprotein C-terminal domain-containing protein" evidence="1">
    <location>
        <begin position="21"/>
        <end position="502"/>
    </location>
</feature>
<proteinExistence type="predicted"/>
<evidence type="ECO:0008006" key="4">
    <source>
        <dbReference type="Google" id="ProtNLM"/>
    </source>
</evidence>
<evidence type="ECO:0000313" key="2">
    <source>
        <dbReference type="EMBL" id="KWX11320.1"/>
    </source>
</evidence>
<dbReference type="AlphaFoldDB" id="A0A132NML0"/>
<name>A0A132NML0_GIAIN</name>
<dbReference type="OrthoDB" id="10252042at2759"/>
<dbReference type="GO" id="GO:0008289">
    <property type="term" value="F:lipid binding"/>
    <property type="evidence" value="ECO:0007669"/>
    <property type="project" value="InterPro"/>
</dbReference>
<dbReference type="Proteomes" id="UP000070089">
    <property type="component" value="Unassembled WGS sequence"/>
</dbReference>
<dbReference type="VEuPathDB" id="GiardiaDB:QR46_4719"/>
<feature type="signal peptide" evidence="1">
    <location>
        <begin position="1"/>
        <end position="20"/>
    </location>
</feature>
<dbReference type="Gene3D" id="3.15.10.10">
    <property type="entry name" value="Bactericidal permeability-increasing protein, domain 1"/>
    <property type="match status" value="1"/>
</dbReference>